<evidence type="ECO:0000313" key="2">
    <source>
        <dbReference type="EMBL" id="CAE6445747.1"/>
    </source>
</evidence>
<dbReference type="AlphaFoldDB" id="A0A8H3B1R6"/>
<gene>
    <name evidence="2" type="ORF">RDB_LOCUS47186</name>
</gene>
<comment type="caution">
    <text evidence="2">The sequence shown here is derived from an EMBL/GenBank/DDBJ whole genome shotgun (WGS) entry which is preliminary data.</text>
</comment>
<organism evidence="2 3">
    <name type="scientific">Rhizoctonia solani</name>
    <dbReference type="NCBI Taxonomy" id="456999"/>
    <lineage>
        <taxon>Eukaryota</taxon>
        <taxon>Fungi</taxon>
        <taxon>Dikarya</taxon>
        <taxon>Basidiomycota</taxon>
        <taxon>Agaricomycotina</taxon>
        <taxon>Agaricomycetes</taxon>
        <taxon>Cantharellales</taxon>
        <taxon>Ceratobasidiaceae</taxon>
        <taxon>Rhizoctonia</taxon>
    </lineage>
</organism>
<feature type="signal peptide" evidence="1">
    <location>
        <begin position="1"/>
        <end position="21"/>
    </location>
</feature>
<keyword evidence="1" id="KW-0732">Signal</keyword>
<sequence length="124" mass="13466">MSSKVLLLALSTRSLLTTAFSSPPALNAKVSRPPLPLAPGPLATARRSKQLVTLCRSLVVYPYHLHELIYPITVFALSVTVRLSAIYANSIDLEISLDQRQMLDPVERLSSVIDNIARGDGAIV</sequence>
<proteinExistence type="predicted"/>
<dbReference type="Proteomes" id="UP000663861">
    <property type="component" value="Unassembled WGS sequence"/>
</dbReference>
<dbReference type="EMBL" id="CAJMWY010000742">
    <property type="protein sequence ID" value="CAE6445747.1"/>
    <property type="molecule type" value="Genomic_DNA"/>
</dbReference>
<evidence type="ECO:0000256" key="1">
    <source>
        <dbReference type="SAM" id="SignalP"/>
    </source>
</evidence>
<name>A0A8H3B1R6_9AGAM</name>
<evidence type="ECO:0000313" key="3">
    <source>
        <dbReference type="Proteomes" id="UP000663861"/>
    </source>
</evidence>
<accession>A0A8H3B1R6</accession>
<protein>
    <submittedName>
        <fullName evidence="2">Uncharacterized protein</fullName>
    </submittedName>
</protein>
<feature type="chain" id="PRO_5034971194" evidence="1">
    <location>
        <begin position="22"/>
        <end position="124"/>
    </location>
</feature>
<reference evidence="2" key="1">
    <citation type="submission" date="2021-01" db="EMBL/GenBank/DDBJ databases">
        <authorList>
            <person name="Kaushik A."/>
        </authorList>
    </citation>
    <scope>NUCLEOTIDE SEQUENCE</scope>
    <source>
        <strain evidence="2">AG4-RS23</strain>
    </source>
</reference>